<dbReference type="AlphaFoldDB" id="A0A1L9PSG8"/>
<dbReference type="VEuPathDB" id="FungiDB:ASPVEDRAFT_784499"/>
<evidence type="ECO:0000313" key="2">
    <source>
        <dbReference type="Proteomes" id="UP000184073"/>
    </source>
</evidence>
<dbReference type="EMBL" id="KV878131">
    <property type="protein sequence ID" value="OJJ04375.1"/>
    <property type="molecule type" value="Genomic_DNA"/>
</dbReference>
<organism evidence="1 2">
    <name type="scientific">Aspergillus versicolor CBS 583.65</name>
    <dbReference type="NCBI Taxonomy" id="1036611"/>
    <lineage>
        <taxon>Eukaryota</taxon>
        <taxon>Fungi</taxon>
        <taxon>Dikarya</taxon>
        <taxon>Ascomycota</taxon>
        <taxon>Pezizomycotina</taxon>
        <taxon>Eurotiomycetes</taxon>
        <taxon>Eurotiomycetidae</taxon>
        <taxon>Eurotiales</taxon>
        <taxon>Aspergillaceae</taxon>
        <taxon>Aspergillus</taxon>
        <taxon>Aspergillus subgen. Nidulantes</taxon>
    </lineage>
</organism>
<name>A0A1L9PSG8_ASPVE</name>
<accession>A0A1L9PSG8</accession>
<dbReference type="GeneID" id="63732061"/>
<reference evidence="2" key="1">
    <citation type="journal article" date="2017" name="Genome Biol.">
        <title>Comparative genomics reveals high biological diversity and specific adaptations in the industrially and medically important fungal genus Aspergillus.</title>
        <authorList>
            <person name="de Vries R.P."/>
            <person name="Riley R."/>
            <person name="Wiebenga A."/>
            <person name="Aguilar-Osorio G."/>
            <person name="Amillis S."/>
            <person name="Uchima C.A."/>
            <person name="Anderluh G."/>
            <person name="Asadollahi M."/>
            <person name="Askin M."/>
            <person name="Barry K."/>
            <person name="Battaglia E."/>
            <person name="Bayram O."/>
            <person name="Benocci T."/>
            <person name="Braus-Stromeyer S.A."/>
            <person name="Caldana C."/>
            <person name="Canovas D."/>
            <person name="Cerqueira G.C."/>
            <person name="Chen F."/>
            <person name="Chen W."/>
            <person name="Choi C."/>
            <person name="Clum A."/>
            <person name="Dos Santos R.A."/>
            <person name="Damasio A.R."/>
            <person name="Diallinas G."/>
            <person name="Emri T."/>
            <person name="Fekete E."/>
            <person name="Flipphi M."/>
            <person name="Freyberg S."/>
            <person name="Gallo A."/>
            <person name="Gournas C."/>
            <person name="Habgood R."/>
            <person name="Hainaut M."/>
            <person name="Harispe M.L."/>
            <person name="Henrissat B."/>
            <person name="Hilden K.S."/>
            <person name="Hope R."/>
            <person name="Hossain A."/>
            <person name="Karabika E."/>
            <person name="Karaffa L."/>
            <person name="Karanyi Z."/>
            <person name="Krasevec N."/>
            <person name="Kuo A."/>
            <person name="Kusch H."/>
            <person name="LaButti K."/>
            <person name="Lagendijk E.L."/>
            <person name="Lapidus A."/>
            <person name="Levasseur A."/>
            <person name="Lindquist E."/>
            <person name="Lipzen A."/>
            <person name="Logrieco A.F."/>
            <person name="MacCabe A."/>
            <person name="Maekelae M.R."/>
            <person name="Malavazi I."/>
            <person name="Melin P."/>
            <person name="Meyer V."/>
            <person name="Mielnichuk N."/>
            <person name="Miskei M."/>
            <person name="Molnar A.P."/>
            <person name="Mule G."/>
            <person name="Ngan C.Y."/>
            <person name="Orejas M."/>
            <person name="Orosz E."/>
            <person name="Ouedraogo J.P."/>
            <person name="Overkamp K.M."/>
            <person name="Park H.-S."/>
            <person name="Perrone G."/>
            <person name="Piumi F."/>
            <person name="Punt P.J."/>
            <person name="Ram A.F."/>
            <person name="Ramon A."/>
            <person name="Rauscher S."/>
            <person name="Record E."/>
            <person name="Riano-Pachon D.M."/>
            <person name="Robert V."/>
            <person name="Roehrig J."/>
            <person name="Ruller R."/>
            <person name="Salamov A."/>
            <person name="Salih N.S."/>
            <person name="Samson R.A."/>
            <person name="Sandor E."/>
            <person name="Sanguinetti M."/>
            <person name="Schuetze T."/>
            <person name="Sepcic K."/>
            <person name="Shelest E."/>
            <person name="Sherlock G."/>
            <person name="Sophianopoulou V."/>
            <person name="Squina F.M."/>
            <person name="Sun H."/>
            <person name="Susca A."/>
            <person name="Todd R.B."/>
            <person name="Tsang A."/>
            <person name="Unkles S.E."/>
            <person name="van de Wiele N."/>
            <person name="van Rossen-Uffink D."/>
            <person name="Oliveira J.V."/>
            <person name="Vesth T.C."/>
            <person name="Visser J."/>
            <person name="Yu J.-H."/>
            <person name="Zhou M."/>
            <person name="Andersen M.R."/>
            <person name="Archer D.B."/>
            <person name="Baker S.E."/>
            <person name="Benoit I."/>
            <person name="Brakhage A.A."/>
            <person name="Braus G.H."/>
            <person name="Fischer R."/>
            <person name="Frisvad J.C."/>
            <person name="Goldman G.H."/>
            <person name="Houbraken J."/>
            <person name="Oakley B."/>
            <person name="Pocsi I."/>
            <person name="Scazzocchio C."/>
            <person name="Seiboth B."/>
            <person name="vanKuyk P.A."/>
            <person name="Wortman J."/>
            <person name="Dyer P.S."/>
            <person name="Grigoriev I.V."/>
        </authorList>
    </citation>
    <scope>NUCLEOTIDE SEQUENCE [LARGE SCALE GENOMIC DNA]</scope>
    <source>
        <strain evidence="2">CBS 583.65</strain>
    </source>
</reference>
<evidence type="ECO:0000313" key="1">
    <source>
        <dbReference type="EMBL" id="OJJ04375.1"/>
    </source>
</evidence>
<sequence>MLCSSIYLTQTRSFELHYFSSLQGDFSFLPLLFIALPDLRSSVLLQFFFVQKLARPFLFPFCLYLSIYFGNPEFVSRLYVCYQIQILNRVKQWEIELHYPTIQISTADLVSIFDVFLGGFWLRAATRHLKVDQSYRPLEFGMPPANLLPSHSVGRTVHDTD</sequence>
<protein>
    <submittedName>
        <fullName evidence="1">Uncharacterized protein</fullName>
    </submittedName>
</protein>
<dbReference type="Proteomes" id="UP000184073">
    <property type="component" value="Unassembled WGS sequence"/>
</dbReference>
<proteinExistence type="predicted"/>
<gene>
    <name evidence="1" type="ORF">ASPVEDRAFT_784499</name>
</gene>
<keyword evidence="2" id="KW-1185">Reference proteome</keyword>
<dbReference type="RefSeq" id="XP_040670137.1">
    <property type="nucleotide sequence ID" value="XM_040816550.1"/>
</dbReference>